<dbReference type="AlphaFoldDB" id="A0A1H4DB50"/>
<gene>
    <name evidence="9" type="ORF">SAMN05443667_107136</name>
</gene>
<dbReference type="Pfam" id="PF01594">
    <property type="entry name" value="AI-2E_transport"/>
    <property type="match status" value="1"/>
</dbReference>
<feature type="transmembrane region" description="Helical" evidence="8">
    <location>
        <begin position="17"/>
        <end position="34"/>
    </location>
</feature>
<evidence type="ECO:0000256" key="6">
    <source>
        <dbReference type="ARBA" id="ARBA00022989"/>
    </source>
</evidence>
<proteinExistence type="inferred from homology"/>
<feature type="transmembrane region" description="Helical" evidence="8">
    <location>
        <begin position="272"/>
        <end position="294"/>
    </location>
</feature>
<dbReference type="GO" id="GO:0005886">
    <property type="term" value="C:plasma membrane"/>
    <property type="evidence" value="ECO:0007669"/>
    <property type="project" value="UniProtKB-SubCell"/>
</dbReference>
<sequence>MIEIPKIPKQLTKNGKFSVLEILQYIVLICFILYYGRTLFIPLSFAVLISFILFPVCKWMESKGINKMGAIISSLLIVISFIGIIVYLLILQINEFSHEWGLFSKKLVEAVNQISVFITERFEISTAEQVAFLKNAINNSGTQAFSLLRSSLYSLSESLFFLLIIPVFSALILYYRRILAKVLYQLFPADKKETVHEVLIETIRAYYNFIKGMLVVYIIVGLLNSIGLLIVGVPHPFMFGFIASILTFIPYIGIMISSLLPIAVSWITFNSIWYPVGVIVVFSIVQALEAYVIFPLAVGRRLKINTLVIILMITAGGILWGAAGMILFIPFASIAKLIADRTESLKTLSLLLGENGDEDETKTEP</sequence>
<dbReference type="STRING" id="150146.SAMN05443667_107136"/>
<evidence type="ECO:0000256" key="4">
    <source>
        <dbReference type="ARBA" id="ARBA00022475"/>
    </source>
</evidence>
<evidence type="ECO:0000313" key="10">
    <source>
        <dbReference type="Proteomes" id="UP000198951"/>
    </source>
</evidence>
<keyword evidence="5 8" id="KW-0812">Transmembrane</keyword>
<dbReference type="RefSeq" id="WP_091089705.1">
    <property type="nucleotide sequence ID" value="NZ_FNRD01000007.1"/>
</dbReference>
<comment type="subcellular location">
    <subcellularLocation>
        <location evidence="1">Cell membrane</location>
        <topology evidence="1">Multi-pass membrane protein</topology>
    </subcellularLocation>
</comment>
<feature type="transmembrane region" description="Helical" evidence="8">
    <location>
        <begin position="239"/>
        <end position="260"/>
    </location>
</feature>
<feature type="transmembrane region" description="Helical" evidence="8">
    <location>
        <begin position="158"/>
        <end position="175"/>
    </location>
</feature>
<evidence type="ECO:0000256" key="2">
    <source>
        <dbReference type="ARBA" id="ARBA00009773"/>
    </source>
</evidence>
<evidence type="ECO:0000313" key="9">
    <source>
        <dbReference type="EMBL" id="SEA69649.1"/>
    </source>
</evidence>
<dbReference type="OrthoDB" id="9793390at2"/>
<name>A0A1H4DB50_9FLAO</name>
<dbReference type="InterPro" id="IPR002549">
    <property type="entry name" value="AI-2E-like"/>
</dbReference>
<feature type="transmembrane region" description="Helical" evidence="8">
    <location>
        <begin position="214"/>
        <end position="233"/>
    </location>
</feature>
<accession>A0A1H4DB50</accession>
<feature type="transmembrane region" description="Helical" evidence="8">
    <location>
        <begin position="69"/>
        <end position="90"/>
    </location>
</feature>
<dbReference type="PANTHER" id="PTHR21716:SF53">
    <property type="entry name" value="PERMEASE PERM-RELATED"/>
    <property type="match status" value="1"/>
</dbReference>
<feature type="transmembrane region" description="Helical" evidence="8">
    <location>
        <begin position="40"/>
        <end position="57"/>
    </location>
</feature>
<evidence type="ECO:0000256" key="3">
    <source>
        <dbReference type="ARBA" id="ARBA00022448"/>
    </source>
</evidence>
<evidence type="ECO:0000256" key="7">
    <source>
        <dbReference type="ARBA" id="ARBA00023136"/>
    </source>
</evidence>
<dbReference type="Proteomes" id="UP000198951">
    <property type="component" value="Unassembled WGS sequence"/>
</dbReference>
<keyword evidence="10" id="KW-1185">Reference proteome</keyword>
<comment type="similarity">
    <text evidence="2">Belongs to the autoinducer-2 exporter (AI-2E) (TC 2.A.86) family.</text>
</comment>
<keyword evidence="4" id="KW-1003">Cell membrane</keyword>
<feature type="transmembrane region" description="Helical" evidence="8">
    <location>
        <begin position="306"/>
        <end position="331"/>
    </location>
</feature>
<dbReference type="PANTHER" id="PTHR21716">
    <property type="entry name" value="TRANSMEMBRANE PROTEIN"/>
    <property type="match status" value="1"/>
</dbReference>
<reference evidence="10" key="1">
    <citation type="submission" date="2016-10" db="EMBL/GenBank/DDBJ databases">
        <authorList>
            <person name="Varghese N."/>
            <person name="Submissions S."/>
        </authorList>
    </citation>
    <scope>NUCLEOTIDE SEQUENCE [LARGE SCALE GENOMIC DNA]</scope>
    <source>
        <strain evidence="10">DSM 22376</strain>
    </source>
</reference>
<organism evidence="9 10">
    <name type="scientific">Flavobacterium gillisiae</name>
    <dbReference type="NCBI Taxonomy" id="150146"/>
    <lineage>
        <taxon>Bacteria</taxon>
        <taxon>Pseudomonadati</taxon>
        <taxon>Bacteroidota</taxon>
        <taxon>Flavobacteriia</taxon>
        <taxon>Flavobacteriales</taxon>
        <taxon>Flavobacteriaceae</taxon>
        <taxon>Flavobacterium</taxon>
    </lineage>
</organism>
<evidence type="ECO:0000256" key="8">
    <source>
        <dbReference type="SAM" id="Phobius"/>
    </source>
</evidence>
<evidence type="ECO:0000256" key="5">
    <source>
        <dbReference type="ARBA" id="ARBA00022692"/>
    </source>
</evidence>
<protein>
    <submittedName>
        <fullName evidence="9">Predicted PurR-regulated permease PerM</fullName>
    </submittedName>
</protein>
<keyword evidence="7 8" id="KW-0472">Membrane</keyword>
<dbReference type="GO" id="GO:0055085">
    <property type="term" value="P:transmembrane transport"/>
    <property type="evidence" value="ECO:0007669"/>
    <property type="project" value="TreeGrafter"/>
</dbReference>
<evidence type="ECO:0000256" key="1">
    <source>
        <dbReference type="ARBA" id="ARBA00004651"/>
    </source>
</evidence>
<dbReference type="EMBL" id="FNRD01000007">
    <property type="protein sequence ID" value="SEA69649.1"/>
    <property type="molecule type" value="Genomic_DNA"/>
</dbReference>
<keyword evidence="6 8" id="KW-1133">Transmembrane helix</keyword>
<keyword evidence="3" id="KW-0813">Transport</keyword>